<reference evidence="1 2" key="1">
    <citation type="journal article" date="2019" name="Int. J. Syst. Evol. Microbiol.">
        <title>The Global Catalogue of Microorganisms (GCM) 10K type strain sequencing project: providing services to taxonomists for standard genome sequencing and annotation.</title>
        <authorList>
            <consortium name="The Broad Institute Genomics Platform"/>
            <consortium name="The Broad Institute Genome Sequencing Center for Infectious Disease"/>
            <person name="Wu L."/>
            <person name="Ma J."/>
        </authorList>
    </citation>
    <scope>NUCLEOTIDE SEQUENCE [LARGE SCALE GENOMIC DNA]</scope>
    <source>
        <strain evidence="1 2">JCM 1417</strain>
    </source>
</reference>
<dbReference type="EMBL" id="BAAACI010000006">
    <property type="protein sequence ID" value="GAA0774444.1"/>
    <property type="molecule type" value="Genomic_DNA"/>
</dbReference>
<comment type="caution">
    <text evidence="1">The sequence shown here is derived from an EMBL/GenBank/DDBJ whole genome shotgun (WGS) entry which is preliminary data.</text>
</comment>
<evidence type="ECO:0000313" key="1">
    <source>
        <dbReference type="EMBL" id="GAA0774444.1"/>
    </source>
</evidence>
<name>A0ABN1KRT4_CLOSU</name>
<sequence>MFNWSEFRNEKVAVWCDTEEKAREFIKECYERGMEWSSSTEKKTMFDWYKKDTCYDYKIDENRLMFCDKKFYEKEGYKIIKWESKKMKFKVGDRIRAIDNYYPCANKKNKFIGLVTEIINKNFIKVKTISSINKNEIDELNGVCITHFEIVEEPTEFTFQEVIARIMPGDVYISTKGLEFDAKIDLVNEGLRIRYFKDGSCISRMNAGFVITHQNRFKLQEPKKKYVLYGIEHGLNRKIYFFRSRGNKVIPDGSFVFCNTKYGNSYGRAVQRIEKELTEEEYLKYEECWRA</sequence>
<accession>A0ABN1KRT4</accession>
<organism evidence="1 2">
    <name type="scientific">Clostridium subterminale</name>
    <dbReference type="NCBI Taxonomy" id="1550"/>
    <lineage>
        <taxon>Bacteria</taxon>
        <taxon>Bacillati</taxon>
        <taxon>Bacillota</taxon>
        <taxon>Clostridia</taxon>
        <taxon>Eubacteriales</taxon>
        <taxon>Clostridiaceae</taxon>
        <taxon>Clostridium</taxon>
    </lineage>
</organism>
<dbReference type="RefSeq" id="WP_343826695.1">
    <property type="nucleotide sequence ID" value="NZ_BAAACI010000006.1"/>
</dbReference>
<evidence type="ECO:0000313" key="2">
    <source>
        <dbReference type="Proteomes" id="UP001501047"/>
    </source>
</evidence>
<gene>
    <name evidence="1" type="ORF">GCM10008908_24290</name>
</gene>
<protein>
    <submittedName>
        <fullName evidence="1">Uncharacterized protein</fullName>
    </submittedName>
</protein>
<proteinExistence type="predicted"/>
<dbReference type="Proteomes" id="UP001501047">
    <property type="component" value="Unassembled WGS sequence"/>
</dbReference>
<keyword evidence="2" id="KW-1185">Reference proteome</keyword>